<dbReference type="AlphaFoldDB" id="A0A914QUK2"/>
<dbReference type="Proteomes" id="UP000887578">
    <property type="component" value="Unplaced"/>
</dbReference>
<protein>
    <submittedName>
        <fullName evidence="3">Uncharacterized protein</fullName>
    </submittedName>
</protein>
<keyword evidence="2" id="KW-1185">Reference proteome</keyword>
<dbReference type="WBParaSite" id="PDA_v2.g7396.t1">
    <property type="protein sequence ID" value="PDA_v2.g7396.t1"/>
    <property type="gene ID" value="PDA_v2.g7396"/>
</dbReference>
<keyword evidence="1" id="KW-0472">Membrane</keyword>
<keyword evidence="1" id="KW-1133">Transmembrane helix</keyword>
<organism evidence="2 3">
    <name type="scientific">Panagrolaimus davidi</name>
    <dbReference type="NCBI Taxonomy" id="227884"/>
    <lineage>
        <taxon>Eukaryota</taxon>
        <taxon>Metazoa</taxon>
        <taxon>Ecdysozoa</taxon>
        <taxon>Nematoda</taxon>
        <taxon>Chromadorea</taxon>
        <taxon>Rhabditida</taxon>
        <taxon>Tylenchina</taxon>
        <taxon>Panagrolaimomorpha</taxon>
        <taxon>Panagrolaimoidea</taxon>
        <taxon>Panagrolaimidae</taxon>
        <taxon>Panagrolaimus</taxon>
    </lineage>
</organism>
<feature type="transmembrane region" description="Helical" evidence="1">
    <location>
        <begin position="25"/>
        <end position="50"/>
    </location>
</feature>
<evidence type="ECO:0000256" key="1">
    <source>
        <dbReference type="SAM" id="Phobius"/>
    </source>
</evidence>
<evidence type="ECO:0000313" key="3">
    <source>
        <dbReference type="WBParaSite" id="PDA_v2.g7396.t1"/>
    </source>
</evidence>
<keyword evidence="1" id="KW-0812">Transmembrane</keyword>
<reference evidence="3" key="1">
    <citation type="submission" date="2022-11" db="UniProtKB">
        <authorList>
            <consortium name="WormBaseParasite"/>
        </authorList>
    </citation>
    <scope>IDENTIFICATION</scope>
</reference>
<sequence length="73" mass="8329">MFLQKNDQKTTASLPAPETTNQPSIYIIVILAITVINFFILISIGAYFYFQRPVSLKQQVRAMADIVMNQYTV</sequence>
<name>A0A914QUK2_9BILA</name>
<proteinExistence type="predicted"/>
<evidence type="ECO:0000313" key="2">
    <source>
        <dbReference type="Proteomes" id="UP000887578"/>
    </source>
</evidence>
<accession>A0A914QUK2</accession>